<evidence type="ECO:0000256" key="5">
    <source>
        <dbReference type="ARBA" id="ARBA00022448"/>
    </source>
</evidence>
<comment type="subcellular location">
    <subcellularLocation>
        <location evidence="1">Mitochondrion</location>
    </subcellularLocation>
</comment>
<keyword evidence="5" id="KW-0813">Transport</keyword>
<dbReference type="Gene3D" id="3.30.920.10">
    <property type="entry name" value="Frataxin/CyaY"/>
    <property type="match status" value="1"/>
</dbReference>
<dbReference type="Proteomes" id="UP001175000">
    <property type="component" value="Unassembled WGS sequence"/>
</dbReference>
<keyword evidence="11" id="KW-0496">Mitochondrion</keyword>
<evidence type="ECO:0000256" key="8">
    <source>
        <dbReference type="ARBA" id="ARBA00023002"/>
    </source>
</evidence>
<dbReference type="GO" id="GO:0008199">
    <property type="term" value="F:ferric iron binding"/>
    <property type="evidence" value="ECO:0007669"/>
    <property type="project" value="InterPro"/>
</dbReference>
<keyword evidence="7" id="KW-0809">Transit peptide</keyword>
<keyword evidence="8" id="KW-0560">Oxidoreductase</keyword>
<evidence type="ECO:0000313" key="16">
    <source>
        <dbReference type="Proteomes" id="UP001175000"/>
    </source>
</evidence>
<evidence type="ECO:0000256" key="4">
    <source>
        <dbReference type="ARBA" id="ARBA00022434"/>
    </source>
</evidence>
<dbReference type="InterPro" id="IPR017789">
    <property type="entry name" value="Frataxin"/>
</dbReference>
<dbReference type="NCBIfam" id="TIGR03421">
    <property type="entry name" value="FeS_CyaY"/>
    <property type="match status" value="1"/>
</dbReference>
<protein>
    <recommendedName>
        <fullName evidence="3">ferroxidase</fullName>
        <ecNumber evidence="3">1.16.3.1</ecNumber>
    </recommendedName>
</protein>
<dbReference type="GO" id="GO:0005739">
    <property type="term" value="C:mitochondrion"/>
    <property type="evidence" value="ECO:0007669"/>
    <property type="project" value="UniProtKB-SubCell"/>
</dbReference>
<comment type="catalytic activity">
    <reaction evidence="12">
        <text>4 Fe(2+) + O2 + 4 H(+) = 4 Fe(3+) + 2 H2O</text>
        <dbReference type="Rhea" id="RHEA:11148"/>
        <dbReference type="ChEBI" id="CHEBI:15377"/>
        <dbReference type="ChEBI" id="CHEBI:15378"/>
        <dbReference type="ChEBI" id="CHEBI:15379"/>
        <dbReference type="ChEBI" id="CHEBI:29033"/>
        <dbReference type="ChEBI" id="CHEBI:29034"/>
        <dbReference type="EC" id="1.16.3.1"/>
    </reaction>
</comment>
<dbReference type="AlphaFoldDB" id="A0AA39WDF7"/>
<dbReference type="GO" id="GO:0034986">
    <property type="term" value="F:iron chaperone activity"/>
    <property type="evidence" value="ECO:0007669"/>
    <property type="project" value="TreeGrafter"/>
</dbReference>
<evidence type="ECO:0000256" key="7">
    <source>
        <dbReference type="ARBA" id="ARBA00022946"/>
    </source>
</evidence>
<dbReference type="EC" id="1.16.3.1" evidence="3"/>
<dbReference type="PANTHER" id="PTHR16821">
    <property type="entry name" value="FRATAXIN"/>
    <property type="match status" value="1"/>
</dbReference>
<dbReference type="GO" id="GO:0016226">
    <property type="term" value="P:iron-sulfur cluster assembly"/>
    <property type="evidence" value="ECO:0007669"/>
    <property type="project" value="InterPro"/>
</dbReference>
<feature type="coiled-coil region" evidence="13">
    <location>
        <begin position="95"/>
        <end position="129"/>
    </location>
</feature>
<evidence type="ECO:0000256" key="2">
    <source>
        <dbReference type="ARBA" id="ARBA00008183"/>
    </source>
</evidence>
<evidence type="ECO:0000256" key="3">
    <source>
        <dbReference type="ARBA" id="ARBA00013107"/>
    </source>
</evidence>
<organism evidence="15 16">
    <name type="scientific">Immersiella caudata</name>
    <dbReference type="NCBI Taxonomy" id="314043"/>
    <lineage>
        <taxon>Eukaryota</taxon>
        <taxon>Fungi</taxon>
        <taxon>Dikarya</taxon>
        <taxon>Ascomycota</taxon>
        <taxon>Pezizomycotina</taxon>
        <taxon>Sordariomycetes</taxon>
        <taxon>Sordariomycetidae</taxon>
        <taxon>Sordariales</taxon>
        <taxon>Lasiosphaeriaceae</taxon>
        <taxon>Immersiella</taxon>
    </lineage>
</organism>
<evidence type="ECO:0000256" key="13">
    <source>
        <dbReference type="SAM" id="Coils"/>
    </source>
</evidence>
<keyword evidence="4" id="KW-0409">Iron storage</keyword>
<evidence type="ECO:0000313" key="15">
    <source>
        <dbReference type="EMBL" id="KAK0613352.1"/>
    </source>
</evidence>
<dbReference type="InterPro" id="IPR020895">
    <property type="entry name" value="Frataxin_CS"/>
</dbReference>
<dbReference type="NCBIfam" id="TIGR03422">
    <property type="entry name" value="mito_frataxin"/>
    <property type="match status" value="1"/>
</dbReference>
<dbReference type="PROSITE" id="PS01344">
    <property type="entry name" value="FRATAXIN_1"/>
    <property type="match status" value="1"/>
</dbReference>
<dbReference type="InterPro" id="IPR036524">
    <property type="entry name" value="Frataxin/CyaY_sf"/>
</dbReference>
<keyword evidence="6" id="KW-0410">Iron transport</keyword>
<comment type="caution">
    <text evidence="15">The sequence shown here is derived from an EMBL/GenBank/DDBJ whole genome shotgun (WGS) entry which is preliminary data.</text>
</comment>
<keyword evidence="9" id="KW-0408">Iron</keyword>
<accession>A0AA39WDF7</accession>
<comment type="similarity">
    <text evidence="2">Belongs to the frataxin family.</text>
</comment>
<evidence type="ECO:0000256" key="1">
    <source>
        <dbReference type="ARBA" id="ARBA00004173"/>
    </source>
</evidence>
<dbReference type="Pfam" id="PF01491">
    <property type="entry name" value="Frataxin_Cyay"/>
    <property type="match status" value="1"/>
</dbReference>
<evidence type="ECO:0000256" key="11">
    <source>
        <dbReference type="ARBA" id="ARBA00023128"/>
    </source>
</evidence>
<keyword evidence="10" id="KW-0406">Ion transport</keyword>
<dbReference type="InterPro" id="IPR002908">
    <property type="entry name" value="Frataxin/CyaY"/>
</dbReference>
<sequence>MARLGLNKLNRLAHLGLRVPRGASIRAFGLSRPNIGIKPTTATTIKPPSIVPTPRFVSTSSSHRKHITPDGETPEPQAAPEVVRTPAVITDAEYHAAADEYMDRLLTHLEELEEQNADMEVEYSAGVMKISFGPDSGTYVINKQPPNKQIWLSSPKSGPKRYDYVILGDGQHEKQDTACGEWLYLRDNTTMAELLREEIGIDLRMPVGDYGE</sequence>
<evidence type="ECO:0000256" key="6">
    <source>
        <dbReference type="ARBA" id="ARBA00022496"/>
    </source>
</evidence>
<feature type="compositionally biased region" description="Low complexity" evidence="14">
    <location>
        <begin position="39"/>
        <end position="48"/>
    </location>
</feature>
<evidence type="ECO:0000256" key="12">
    <source>
        <dbReference type="ARBA" id="ARBA00047990"/>
    </source>
</evidence>
<keyword evidence="16" id="KW-1185">Reference proteome</keyword>
<dbReference type="PRINTS" id="PR00904">
    <property type="entry name" value="FRATAXIN"/>
</dbReference>
<dbReference type="GO" id="GO:0006879">
    <property type="term" value="P:intracellular iron ion homeostasis"/>
    <property type="evidence" value="ECO:0007669"/>
    <property type="project" value="UniProtKB-KW"/>
</dbReference>
<gene>
    <name evidence="15" type="ORF">B0T14DRAFT_547496</name>
</gene>
<evidence type="ECO:0000256" key="9">
    <source>
        <dbReference type="ARBA" id="ARBA00023004"/>
    </source>
</evidence>
<feature type="region of interest" description="Disordered" evidence="14">
    <location>
        <begin position="39"/>
        <end position="79"/>
    </location>
</feature>
<dbReference type="SMART" id="SM01219">
    <property type="entry name" value="Frataxin_Cyay"/>
    <property type="match status" value="1"/>
</dbReference>
<name>A0AA39WDF7_9PEZI</name>
<dbReference type="GO" id="GO:0004322">
    <property type="term" value="F:ferroxidase activity"/>
    <property type="evidence" value="ECO:0007669"/>
    <property type="project" value="UniProtKB-EC"/>
</dbReference>
<evidence type="ECO:0000256" key="10">
    <source>
        <dbReference type="ARBA" id="ARBA00023065"/>
    </source>
</evidence>
<dbReference type="PANTHER" id="PTHR16821:SF2">
    <property type="entry name" value="FRATAXIN, MITOCHONDRIAL"/>
    <property type="match status" value="1"/>
</dbReference>
<dbReference type="EMBL" id="JAULSU010000006">
    <property type="protein sequence ID" value="KAK0613352.1"/>
    <property type="molecule type" value="Genomic_DNA"/>
</dbReference>
<dbReference type="GO" id="GO:0051537">
    <property type="term" value="F:2 iron, 2 sulfur cluster binding"/>
    <property type="evidence" value="ECO:0007669"/>
    <property type="project" value="TreeGrafter"/>
</dbReference>
<dbReference type="GO" id="GO:0008198">
    <property type="term" value="F:ferrous iron binding"/>
    <property type="evidence" value="ECO:0007669"/>
    <property type="project" value="TreeGrafter"/>
</dbReference>
<dbReference type="PROSITE" id="PS50810">
    <property type="entry name" value="FRATAXIN_2"/>
    <property type="match status" value="1"/>
</dbReference>
<proteinExistence type="inferred from homology"/>
<dbReference type="GO" id="GO:0006826">
    <property type="term" value="P:iron ion transport"/>
    <property type="evidence" value="ECO:0007669"/>
    <property type="project" value="UniProtKB-KW"/>
</dbReference>
<keyword evidence="13" id="KW-0175">Coiled coil</keyword>
<dbReference type="SUPFAM" id="SSF55387">
    <property type="entry name" value="Frataxin/Nqo15-like"/>
    <property type="match status" value="1"/>
</dbReference>
<reference evidence="15" key="1">
    <citation type="submission" date="2023-06" db="EMBL/GenBank/DDBJ databases">
        <title>Genome-scale phylogeny and comparative genomics of the fungal order Sordariales.</title>
        <authorList>
            <consortium name="Lawrence Berkeley National Laboratory"/>
            <person name="Hensen N."/>
            <person name="Bonometti L."/>
            <person name="Westerberg I."/>
            <person name="Brannstrom I.O."/>
            <person name="Guillou S."/>
            <person name="Cros-Aarteil S."/>
            <person name="Calhoun S."/>
            <person name="Haridas S."/>
            <person name="Kuo A."/>
            <person name="Mondo S."/>
            <person name="Pangilinan J."/>
            <person name="Riley R."/>
            <person name="Labutti K."/>
            <person name="Andreopoulos B."/>
            <person name="Lipzen A."/>
            <person name="Chen C."/>
            <person name="Yanf M."/>
            <person name="Daum C."/>
            <person name="Ng V."/>
            <person name="Clum A."/>
            <person name="Steindorff A."/>
            <person name="Ohm R."/>
            <person name="Martin F."/>
            <person name="Silar P."/>
            <person name="Natvig D."/>
            <person name="Lalanne C."/>
            <person name="Gautier V."/>
            <person name="Ament-Velasquez S.L."/>
            <person name="Kruys A."/>
            <person name="Hutchinson M.I."/>
            <person name="Powell A.J."/>
            <person name="Barry K."/>
            <person name="Miller A.N."/>
            <person name="Grigoriev I.V."/>
            <person name="Debuchy R."/>
            <person name="Gladieux P."/>
            <person name="Thoren M.H."/>
            <person name="Johannesson H."/>
        </authorList>
    </citation>
    <scope>NUCLEOTIDE SEQUENCE</scope>
    <source>
        <strain evidence="15">CBS 606.72</strain>
    </source>
</reference>
<dbReference type="FunFam" id="3.30.920.10:FF:000004">
    <property type="entry name" value="Mitochondrial chaperone Frataxin"/>
    <property type="match status" value="1"/>
</dbReference>
<evidence type="ECO:0000256" key="14">
    <source>
        <dbReference type="SAM" id="MobiDB-lite"/>
    </source>
</evidence>